<sequence length="258" mass="28029">MPFSRHRPHRLASGRTLEITTVADRPELANTDIDAGPWPAFMRHNRISEAYFGRTAETFAETCLVATSDGRAVGDAHAVQLRSRPEFPSGGWEQAVVWAFADAHRRVRPDIACALNISVARDFQGEGVASLLLSALREAAADVGLKALDAPVRPTHKHLEPFAAMSEYAVRTRPDGLPVDPWLRTHVRAGGRIASVAPASWVIAGSLAEWRSWTGLRFDRSGPVVVAGALVPVACDVAAGQAVYVEPNVWVRHQFSTD</sequence>
<dbReference type="Pfam" id="PF00583">
    <property type="entry name" value="Acetyltransf_1"/>
    <property type="match status" value="1"/>
</dbReference>
<dbReference type="Gene3D" id="3.40.630.30">
    <property type="match status" value="1"/>
</dbReference>
<evidence type="ECO:0000259" key="1">
    <source>
        <dbReference type="PROSITE" id="PS51186"/>
    </source>
</evidence>
<dbReference type="PROSITE" id="PS51186">
    <property type="entry name" value="GNAT"/>
    <property type="match status" value="1"/>
</dbReference>
<dbReference type="RefSeq" id="WP_350280355.1">
    <property type="nucleotide sequence ID" value="NZ_CP158165.1"/>
</dbReference>
<accession>A0AAU7TL75</accession>
<dbReference type="SUPFAM" id="SSF55729">
    <property type="entry name" value="Acyl-CoA N-acyltransferases (Nat)"/>
    <property type="match status" value="1"/>
</dbReference>
<name>A0AAU7TL75_9ACTN</name>
<dbReference type="GO" id="GO:0016747">
    <property type="term" value="F:acyltransferase activity, transferring groups other than amino-acyl groups"/>
    <property type="evidence" value="ECO:0007669"/>
    <property type="project" value="InterPro"/>
</dbReference>
<dbReference type="AlphaFoldDB" id="A0AAU7TL75"/>
<gene>
    <name evidence="2" type="ORF">ABN611_14305</name>
</gene>
<evidence type="ECO:0000313" key="2">
    <source>
        <dbReference type="EMBL" id="XBV27571.1"/>
    </source>
</evidence>
<feature type="domain" description="N-acetyltransferase" evidence="1">
    <location>
        <begin position="15"/>
        <end position="223"/>
    </location>
</feature>
<dbReference type="InterPro" id="IPR000182">
    <property type="entry name" value="GNAT_dom"/>
</dbReference>
<dbReference type="EMBL" id="CP158165">
    <property type="protein sequence ID" value="XBV27571.1"/>
    <property type="molecule type" value="Genomic_DNA"/>
</dbReference>
<reference evidence="2" key="1">
    <citation type="submission" date="2024-06" db="EMBL/GenBank/DDBJ databases">
        <title>Kribbella sp. strain HUAS MG21 genome sequences.</title>
        <authorList>
            <person name="Mo P."/>
        </authorList>
    </citation>
    <scope>NUCLEOTIDE SEQUENCE</scope>
    <source>
        <strain evidence="2">HUAS MG21</strain>
    </source>
</reference>
<dbReference type="InterPro" id="IPR016181">
    <property type="entry name" value="Acyl_CoA_acyltransferase"/>
</dbReference>
<protein>
    <submittedName>
        <fullName evidence="2">GNAT family N-acetyltransferase</fullName>
    </submittedName>
</protein>
<organism evidence="2">
    <name type="scientific">Kribbella sp. HUAS MG21</name>
    <dbReference type="NCBI Taxonomy" id="3160966"/>
    <lineage>
        <taxon>Bacteria</taxon>
        <taxon>Bacillati</taxon>
        <taxon>Actinomycetota</taxon>
        <taxon>Actinomycetes</taxon>
        <taxon>Propionibacteriales</taxon>
        <taxon>Kribbellaceae</taxon>
        <taxon>Kribbella</taxon>
    </lineage>
</organism>
<proteinExistence type="predicted"/>